<evidence type="ECO:0000256" key="1">
    <source>
        <dbReference type="SAM" id="MobiDB-lite"/>
    </source>
</evidence>
<evidence type="ECO:0000313" key="4">
    <source>
        <dbReference type="RefSeq" id="XP_036730017.1"/>
    </source>
</evidence>
<evidence type="ECO:0000256" key="2">
    <source>
        <dbReference type="SAM" id="Phobius"/>
    </source>
</evidence>
<feature type="compositionally biased region" description="Gly residues" evidence="1">
    <location>
        <begin position="10"/>
        <end position="24"/>
    </location>
</feature>
<dbReference type="AlphaFoldDB" id="A0A8B8Z5B1"/>
<gene>
    <name evidence="4" type="primary">LOC118906575</name>
</gene>
<keyword evidence="2" id="KW-0812">Transmembrane</keyword>
<reference evidence="4" key="1">
    <citation type="submission" date="2025-08" db="UniProtKB">
        <authorList>
            <consortium name="RefSeq"/>
        </authorList>
    </citation>
    <scope>IDENTIFICATION</scope>
    <source>
        <tissue evidence="4">Epidermis and Blubber</tissue>
    </source>
</reference>
<keyword evidence="2" id="KW-1133">Transmembrane helix</keyword>
<feature type="transmembrane region" description="Helical" evidence="2">
    <location>
        <begin position="122"/>
        <end position="143"/>
    </location>
</feature>
<organism evidence="3 4">
    <name type="scientific">Balaenoptera musculus</name>
    <name type="common">Blue whale</name>
    <dbReference type="NCBI Taxonomy" id="9771"/>
    <lineage>
        <taxon>Eukaryota</taxon>
        <taxon>Metazoa</taxon>
        <taxon>Chordata</taxon>
        <taxon>Craniata</taxon>
        <taxon>Vertebrata</taxon>
        <taxon>Euteleostomi</taxon>
        <taxon>Mammalia</taxon>
        <taxon>Eutheria</taxon>
        <taxon>Laurasiatheria</taxon>
        <taxon>Artiodactyla</taxon>
        <taxon>Whippomorpha</taxon>
        <taxon>Cetacea</taxon>
        <taxon>Mysticeti</taxon>
        <taxon>Balaenopteridae</taxon>
        <taxon>Balaenoptera</taxon>
    </lineage>
</organism>
<dbReference type="GeneID" id="118906575"/>
<keyword evidence="3" id="KW-1185">Reference proteome</keyword>
<sequence length="252" mass="26273">MDIAKAKPGRAGGRYGRGAEGGRGQPLPRRGCLLFPTEAGPQPPGSPRRCRRRRRRRLPLAHRAGPSSSSSQLRVPAAVATAAAATAAANATVDSDSVPGRRTTAAAATASAASGLPPAAEAAPAAGAILLVCLLFLLLLLLLRPVARCPRPLPLPRAPARPRDWGGDQSEAPPSGGGASGRAGRAREQSSESPATNAREGGWCRLPPGPRAHHPLSRRTGPPAPRRPAGKWPDVLEIWTLPRPPPLIYYEN</sequence>
<feature type="region of interest" description="Disordered" evidence="1">
    <location>
        <begin position="151"/>
        <end position="235"/>
    </location>
</feature>
<protein>
    <submittedName>
        <fullName evidence="4">Translation initiation factor IF-2-like</fullName>
    </submittedName>
</protein>
<dbReference type="KEGG" id="bmus:118906575"/>
<accession>A0A8B8Z5B1</accession>
<keyword evidence="2" id="KW-0472">Membrane</keyword>
<feature type="region of interest" description="Disordered" evidence="1">
    <location>
        <begin position="1"/>
        <end position="53"/>
    </location>
</feature>
<name>A0A8B8Z5B1_BALMU</name>
<proteinExistence type="predicted"/>
<dbReference type="RefSeq" id="XP_036730017.1">
    <property type="nucleotide sequence ID" value="XM_036874122.1"/>
</dbReference>
<dbReference type="Proteomes" id="UP000694857">
    <property type="component" value="Chromosome 1"/>
</dbReference>
<evidence type="ECO:0000313" key="3">
    <source>
        <dbReference type="Proteomes" id="UP000694857"/>
    </source>
</evidence>